<dbReference type="GeneID" id="116294693"/>
<protein>
    <submittedName>
        <fullName evidence="3">Uncharacterized protein LOC116294693</fullName>
    </submittedName>
</protein>
<feature type="region of interest" description="Disordered" evidence="1">
    <location>
        <begin position="60"/>
        <end position="91"/>
    </location>
</feature>
<proteinExistence type="predicted"/>
<name>A0A6P8HP88_ACTTE</name>
<sequence>MCYWGCIENNMMYKCKYCGTRYCKACKKGAFYGEMITENTCRICNQPRCQGERIVIQSLKKPQDDKNEKNSKKKSTTTGGKRLQKTTKKRK</sequence>
<keyword evidence="2" id="KW-1185">Reference proteome</keyword>
<feature type="compositionally biased region" description="Basic and acidic residues" evidence="1">
    <location>
        <begin position="61"/>
        <end position="70"/>
    </location>
</feature>
<dbReference type="OrthoDB" id="5970946at2759"/>
<evidence type="ECO:0000313" key="2">
    <source>
        <dbReference type="Proteomes" id="UP000515163"/>
    </source>
</evidence>
<dbReference type="RefSeq" id="XP_031558204.1">
    <property type="nucleotide sequence ID" value="XM_031702344.1"/>
</dbReference>
<accession>A0A6P8HP88</accession>
<dbReference type="KEGG" id="aten:116294693"/>
<dbReference type="InParanoid" id="A0A6P8HP88"/>
<dbReference type="AlphaFoldDB" id="A0A6P8HP88"/>
<organism evidence="2 3">
    <name type="scientific">Actinia tenebrosa</name>
    <name type="common">Australian red waratah sea anemone</name>
    <dbReference type="NCBI Taxonomy" id="6105"/>
    <lineage>
        <taxon>Eukaryota</taxon>
        <taxon>Metazoa</taxon>
        <taxon>Cnidaria</taxon>
        <taxon>Anthozoa</taxon>
        <taxon>Hexacorallia</taxon>
        <taxon>Actiniaria</taxon>
        <taxon>Actiniidae</taxon>
        <taxon>Actinia</taxon>
    </lineage>
</organism>
<feature type="compositionally biased region" description="Basic residues" evidence="1">
    <location>
        <begin position="82"/>
        <end position="91"/>
    </location>
</feature>
<dbReference type="Proteomes" id="UP000515163">
    <property type="component" value="Unplaced"/>
</dbReference>
<gene>
    <name evidence="3" type="primary">LOC116294693</name>
</gene>
<evidence type="ECO:0000256" key="1">
    <source>
        <dbReference type="SAM" id="MobiDB-lite"/>
    </source>
</evidence>
<evidence type="ECO:0000313" key="3">
    <source>
        <dbReference type="RefSeq" id="XP_031558204.1"/>
    </source>
</evidence>
<reference evidence="3" key="1">
    <citation type="submission" date="2025-08" db="UniProtKB">
        <authorList>
            <consortium name="RefSeq"/>
        </authorList>
    </citation>
    <scope>IDENTIFICATION</scope>
    <source>
        <tissue evidence="3">Tentacle</tissue>
    </source>
</reference>